<dbReference type="Proteomes" id="UP000760860">
    <property type="component" value="Unassembled WGS sequence"/>
</dbReference>
<feature type="domain" description="WRKY19-like zinc finger" evidence="2">
    <location>
        <begin position="333"/>
        <end position="353"/>
    </location>
</feature>
<feature type="domain" description="WRKY19-like zinc finger" evidence="2">
    <location>
        <begin position="354"/>
        <end position="377"/>
    </location>
</feature>
<accession>A0A8T1HZA1</accession>
<evidence type="ECO:0000313" key="4">
    <source>
        <dbReference type="Proteomes" id="UP000760860"/>
    </source>
</evidence>
<dbReference type="AlphaFoldDB" id="A0A8T1HZA1"/>
<feature type="region of interest" description="Disordered" evidence="1">
    <location>
        <begin position="263"/>
        <end position="326"/>
    </location>
</feature>
<name>A0A8T1HZA1_9STRA</name>
<evidence type="ECO:0000313" key="3">
    <source>
        <dbReference type="EMBL" id="KAG3217461.1"/>
    </source>
</evidence>
<reference evidence="3" key="1">
    <citation type="submission" date="2018-05" db="EMBL/GenBank/DDBJ databases">
        <title>Effector identification in a new, highly contiguous assembly of the strawberry crown rot pathogen Phytophthora cactorum.</title>
        <authorList>
            <person name="Armitage A.D."/>
            <person name="Nellist C.F."/>
            <person name="Bates H."/>
            <person name="Vickerstaff R.J."/>
            <person name="Harrison R.J."/>
        </authorList>
    </citation>
    <scope>NUCLEOTIDE SEQUENCE</scope>
    <source>
        <strain evidence="3">P421</strain>
    </source>
</reference>
<feature type="domain" description="WRKY19-like zinc finger" evidence="2">
    <location>
        <begin position="378"/>
        <end position="401"/>
    </location>
</feature>
<dbReference type="InterPro" id="IPR056866">
    <property type="entry name" value="Znf_WRKY19"/>
</dbReference>
<sequence length="430" mass="47612">MSKCASLKLLRPCHAVRLVQEVHSLPLELGEQLEKGRHVGNKRIVHSNKAHPFSAGGEDRLQRLRRLTIMEAVDNTATHSPTLTARIKRELLFDVMKPQQHSFDSLQTRTGMTPSGHNDFSPWIPYPLDQPVVPENAVPAFNDRRLNPLEWVELLEQTECLDYVSPDIDACLERQCRMEGNQEIELTGREFIDSPAIPKLPSLNVLSSAERPTILKPITRPQCNVSRRPGLREQFPRQQLLMEHNQAHFPDNYPAAAEQLVQMKRPTRRSSSTAKRGAGNPSSRSASRTLDFEAPLQKKTNARHKRASWGGHSSRAAAAPRRQCKSARKSKDCMIPGCTKGARSRGLCKRHGGGKRCTHPECTRSDQGGGFCIAHGGGKRCATEGCKNSAQSRGLCKSHGGGKRCRAKGCTKSSQAGGFCRGHRPQSVLI</sequence>
<dbReference type="EMBL" id="RCMV01000420">
    <property type="protein sequence ID" value="KAG3217461.1"/>
    <property type="molecule type" value="Genomic_DNA"/>
</dbReference>
<comment type="caution">
    <text evidence="3">The sequence shown here is derived from an EMBL/GenBank/DDBJ whole genome shotgun (WGS) entry which is preliminary data.</text>
</comment>
<gene>
    <name evidence="3" type="ORF">PC129_g11713</name>
</gene>
<feature type="compositionally biased region" description="Polar residues" evidence="1">
    <location>
        <begin position="269"/>
        <end position="288"/>
    </location>
</feature>
<dbReference type="VEuPathDB" id="FungiDB:PC110_g2362"/>
<dbReference type="Pfam" id="PF24906">
    <property type="entry name" value="Zf_WRKY19"/>
    <property type="match status" value="3"/>
</dbReference>
<dbReference type="PANTHER" id="PTHR31827:SF1">
    <property type="entry name" value="EMB|CAB89363.1"/>
    <property type="match status" value="1"/>
</dbReference>
<evidence type="ECO:0000259" key="2">
    <source>
        <dbReference type="Pfam" id="PF24906"/>
    </source>
</evidence>
<evidence type="ECO:0000256" key="1">
    <source>
        <dbReference type="SAM" id="MobiDB-lite"/>
    </source>
</evidence>
<organism evidence="3 4">
    <name type="scientific">Phytophthora cactorum</name>
    <dbReference type="NCBI Taxonomy" id="29920"/>
    <lineage>
        <taxon>Eukaryota</taxon>
        <taxon>Sar</taxon>
        <taxon>Stramenopiles</taxon>
        <taxon>Oomycota</taxon>
        <taxon>Peronosporomycetes</taxon>
        <taxon>Peronosporales</taxon>
        <taxon>Peronosporaceae</taxon>
        <taxon>Phytophthora</taxon>
    </lineage>
</organism>
<dbReference type="PANTHER" id="PTHR31827">
    <property type="entry name" value="EMB|CAB89363.1"/>
    <property type="match status" value="1"/>
</dbReference>
<proteinExistence type="predicted"/>
<protein>
    <recommendedName>
        <fullName evidence="2">WRKY19-like zinc finger domain-containing protein</fullName>
    </recommendedName>
</protein>